<comment type="caution">
    <text evidence="1">The sequence shown here is derived from an EMBL/GenBank/DDBJ whole genome shotgun (WGS) entry which is preliminary data.</text>
</comment>
<sequence length="92" mass="10180">MGIDVDSFVVELGEALKTELDGIGDGLVACVDQGFAVPRRYILFGWQFVAVPWCGWNDVRGRVMGLGRCLLELWARLWASLPVDGVDLCRPL</sequence>
<accession>A0AA39XCA6</accession>
<name>A0AA39XCA6_9PEZI</name>
<keyword evidence="2" id="KW-1185">Reference proteome</keyword>
<gene>
    <name evidence="1" type="ORF">B0T14DRAFT_501438</name>
</gene>
<proteinExistence type="predicted"/>
<dbReference type="AlphaFoldDB" id="A0AA39XCA6"/>
<dbReference type="Proteomes" id="UP001175000">
    <property type="component" value="Unassembled WGS sequence"/>
</dbReference>
<protein>
    <submittedName>
        <fullName evidence="1">Uncharacterized protein</fullName>
    </submittedName>
</protein>
<reference evidence="1" key="1">
    <citation type="submission" date="2023-06" db="EMBL/GenBank/DDBJ databases">
        <title>Genome-scale phylogeny and comparative genomics of the fungal order Sordariales.</title>
        <authorList>
            <consortium name="Lawrence Berkeley National Laboratory"/>
            <person name="Hensen N."/>
            <person name="Bonometti L."/>
            <person name="Westerberg I."/>
            <person name="Brannstrom I.O."/>
            <person name="Guillou S."/>
            <person name="Cros-Aarteil S."/>
            <person name="Calhoun S."/>
            <person name="Haridas S."/>
            <person name="Kuo A."/>
            <person name="Mondo S."/>
            <person name="Pangilinan J."/>
            <person name="Riley R."/>
            <person name="Labutti K."/>
            <person name="Andreopoulos B."/>
            <person name="Lipzen A."/>
            <person name="Chen C."/>
            <person name="Yanf M."/>
            <person name="Daum C."/>
            <person name="Ng V."/>
            <person name="Clum A."/>
            <person name="Steindorff A."/>
            <person name="Ohm R."/>
            <person name="Martin F."/>
            <person name="Silar P."/>
            <person name="Natvig D."/>
            <person name="Lalanne C."/>
            <person name="Gautier V."/>
            <person name="Ament-Velasquez S.L."/>
            <person name="Kruys A."/>
            <person name="Hutchinson M.I."/>
            <person name="Powell A.J."/>
            <person name="Barry K."/>
            <person name="Miller A.N."/>
            <person name="Grigoriev I.V."/>
            <person name="Debuchy R."/>
            <person name="Gladieux P."/>
            <person name="Thoren M.H."/>
            <person name="Johannesson H."/>
        </authorList>
    </citation>
    <scope>NUCLEOTIDE SEQUENCE</scope>
    <source>
        <strain evidence="1">CBS 606.72</strain>
    </source>
</reference>
<dbReference type="EMBL" id="JAULSU010000001">
    <property type="protein sequence ID" value="KAK0631289.1"/>
    <property type="molecule type" value="Genomic_DNA"/>
</dbReference>
<organism evidence="1 2">
    <name type="scientific">Immersiella caudata</name>
    <dbReference type="NCBI Taxonomy" id="314043"/>
    <lineage>
        <taxon>Eukaryota</taxon>
        <taxon>Fungi</taxon>
        <taxon>Dikarya</taxon>
        <taxon>Ascomycota</taxon>
        <taxon>Pezizomycotina</taxon>
        <taxon>Sordariomycetes</taxon>
        <taxon>Sordariomycetidae</taxon>
        <taxon>Sordariales</taxon>
        <taxon>Lasiosphaeriaceae</taxon>
        <taxon>Immersiella</taxon>
    </lineage>
</organism>
<evidence type="ECO:0000313" key="2">
    <source>
        <dbReference type="Proteomes" id="UP001175000"/>
    </source>
</evidence>
<evidence type="ECO:0000313" key="1">
    <source>
        <dbReference type="EMBL" id="KAK0631289.1"/>
    </source>
</evidence>